<organism evidence="15 16">
    <name type="scientific">Gnomoniopsis smithogilvyi</name>
    <dbReference type="NCBI Taxonomy" id="1191159"/>
    <lineage>
        <taxon>Eukaryota</taxon>
        <taxon>Fungi</taxon>
        <taxon>Dikarya</taxon>
        <taxon>Ascomycota</taxon>
        <taxon>Pezizomycotina</taxon>
        <taxon>Sordariomycetes</taxon>
        <taxon>Sordariomycetidae</taxon>
        <taxon>Diaporthales</taxon>
        <taxon>Gnomoniaceae</taxon>
        <taxon>Gnomoniopsis</taxon>
    </lineage>
</organism>
<comment type="function">
    <text evidence="9">Catalytic component of the histone acetylase B (HAT-B) complex. Has intrinsic substrate specificity that modifies lysine in recognition sequence GXGKXG. Involved in DNA double-strand break repair.</text>
</comment>
<dbReference type="PIRSF" id="PIRSF038084">
    <property type="entry name" value="HAT-B_cat"/>
    <property type="match status" value="1"/>
</dbReference>
<dbReference type="Gene3D" id="3.90.360.10">
    <property type="entry name" value="Histone acetyl transferase 1 (HAT1), N-terminal domain"/>
    <property type="match status" value="1"/>
</dbReference>
<dbReference type="Gene3D" id="1.10.10.390">
    <property type="match status" value="1"/>
</dbReference>
<comment type="caution">
    <text evidence="15">The sequence shown here is derived from an EMBL/GenBank/DDBJ whole genome shotgun (WGS) entry which is preliminary data.</text>
</comment>
<keyword evidence="5 9" id="KW-0808">Transferase</keyword>
<dbReference type="InterPro" id="IPR019467">
    <property type="entry name" value="Hat1_N"/>
</dbReference>
<dbReference type="OrthoDB" id="10253098at2759"/>
<dbReference type="InterPro" id="IPR013523">
    <property type="entry name" value="Hist_AcTrfase_HAT1_C"/>
</dbReference>
<dbReference type="EC" id="2.3.1.48" evidence="3 9"/>
<gene>
    <name evidence="15" type="primary">HAT1</name>
    <name evidence="15" type="ORF">N0V93_004951</name>
</gene>
<dbReference type="Pfam" id="PF10394">
    <property type="entry name" value="Hat1_N"/>
    <property type="match status" value="1"/>
</dbReference>
<keyword evidence="16" id="KW-1185">Reference proteome</keyword>
<accession>A0A9W8YVR8</accession>
<evidence type="ECO:0000256" key="10">
    <source>
        <dbReference type="PIRSR" id="PIRSR038084-1"/>
    </source>
</evidence>
<keyword evidence="6 9" id="KW-0539">Nucleus</keyword>
<dbReference type="Pfam" id="PF21184">
    <property type="entry name" value="HAT1_C_fung"/>
    <property type="match status" value="1"/>
</dbReference>
<feature type="site" description="Interaction with histone H4 N-terminus" evidence="12">
    <location>
        <position position="189"/>
    </location>
</feature>
<comment type="subunit">
    <text evidence="9">Component of the HAT-B complex composed of at least HAT1 and HAT2. The HAT-B complex binds to histone H4 tail.</text>
</comment>
<protein>
    <recommendedName>
        <fullName evidence="4 9">Histone acetyltransferase type B catalytic subunit</fullName>
        <ecNumber evidence="3 9">2.3.1.48</ecNumber>
    </recommendedName>
</protein>
<evidence type="ECO:0000256" key="9">
    <source>
        <dbReference type="PIRNR" id="PIRNR038084"/>
    </source>
</evidence>
<feature type="binding site" evidence="11">
    <location>
        <begin position="258"/>
        <end position="260"/>
    </location>
    <ligand>
        <name>acetyl-CoA</name>
        <dbReference type="ChEBI" id="CHEBI:57288"/>
    </ligand>
</feature>
<sequence length="532" mass="60841">MAEESLDEWTVRANDAMSITMVTKAEKNQKEVNTLFTFRPTWTYPIVGEQETIFGHKELKLYLRYNASDMRPHLFHTSAARLKSDEDEVQDVREIFEPHLPPAAFGSKADFVKAVQNTSDDWHPPGELIETLAGDKDGSYEIWKGSLADPLVLALVNRIQILVSLFIEGGTPIATQSSEEREMDPLDRWTVYFLYQKRPRKEKPGKFTYIFAGYSTVYRFYIFRPQTPGQTTSDLELELPKKNIPFTEFPCRSRISQFIIIEPFQHKGNGQRLYSTIYKGLLEDPNTFEITVEDPNEAFDVLRDRADLKFLRQQPEFKEIQINTSIQLPDEGPLPSNIVNKTALETIRKKFKIAPRQFSRLTEMHLMSKLPESVRTDIKAEVEGKGKKAATKAEEHEYRLWKLFTKSRINAQNKEQLATLEPAERVQALKEVLTSVELEYSLLLSMSEPRGDSQDSNGKKRKLSGKAEEIEGTQNGKKRRVLIEGEASGAGADRGGEEDGEVEQAQEVNQDEEHEEFVEEMPEAPEIDLLSD</sequence>
<evidence type="ECO:0000256" key="13">
    <source>
        <dbReference type="SAM" id="MobiDB-lite"/>
    </source>
</evidence>
<evidence type="ECO:0000256" key="11">
    <source>
        <dbReference type="PIRSR" id="PIRSR038084-2"/>
    </source>
</evidence>
<dbReference type="GO" id="GO:0000781">
    <property type="term" value="C:chromosome, telomeric region"/>
    <property type="evidence" value="ECO:0007669"/>
    <property type="project" value="GOC"/>
</dbReference>
<dbReference type="EMBL" id="JAPEVB010000003">
    <property type="protein sequence ID" value="KAJ4391334.1"/>
    <property type="molecule type" value="Genomic_DNA"/>
</dbReference>
<dbReference type="PANTHER" id="PTHR12046">
    <property type="entry name" value="HISTONE ACETYLTRANSFERASE TYPE B CATALYTIC SUBUNIT"/>
    <property type="match status" value="1"/>
</dbReference>
<comment type="subcellular location">
    <subcellularLocation>
        <location evidence="9">Cytoplasm</location>
    </subcellularLocation>
    <subcellularLocation>
        <location evidence="1 9">Nucleus</location>
    </subcellularLocation>
</comment>
<keyword evidence="7 9" id="KW-0012">Acyltransferase</keyword>
<dbReference type="SUPFAM" id="SSF55729">
    <property type="entry name" value="Acyl-CoA N-acyltransferases (Nat)"/>
    <property type="match status" value="1"/>
</dbReference>
<dbReference type="GO" id="GO:0042393">
    <property type="term" value="F:histone binding"/>
    <property type="evidence" value="ECO:0007669"/>
    <property type="project" value="InterPro"/>
</dbReference>
<dbReference type="InterPro" id="IPR016181">
    <property type="entry name" value="Acyl_CoA_acyltransferase"/>
</dbReference>
<feature type="compositionally biased region" description="Acidic residues" evidence="13">
    <location>
        <begin position="496"/>
        <end position="532"/>
    </location>
</feature>
<dbReference type="Gene3D" id="3.40.630.30">
    <property type="match status" value="1"/>
</dbReference>
<evidence type="ECO:0000256" key="5">
    <source>
        <dbReference type="ARBA" id="ARBA00022679"/>
    </source>
</evidence>
<name>A0A9W8YVR8_9PEZI</name>
<evidence type="ECO:0000256" key="8">
    <source>
        <dbReference type="ARBA" id="ARBA00048017"/>
    </source>
</evidence>
<evidence type="ECO:0000256" key="2">
    <source>
        <dbReference type="ARBA" id="ARBA00010543"/>
    </source>
</evidence>
<dbReference type="Proteomes" id="UP001140453">
    <property type="component" value="Unassembled WGS sequence"/>
</dbReference>
<proteinExistence type="inferred from homology"/>
<keyword evidence="9" id="KW-0963">Cytoplasm</keyword>
<feature type="region of interest" description="Interaction with histone H4 N-terminus" evidence="11">
    <location>
        <begin position="49"/>
        <end position="51"/>
    </location>
</feature>
<dbReference type="GO" id="GO:0005737">
    <property type="term" value="C:cytoplasm"/>
    <property type="evidence" value="ECO:0007669"/>
    <property type="project" value="UniProtKB-SubCell"/>
</dbReference>
<dbReference type="AlphaFoldDB" id="A0A9W8YVR8"/>
<dbReference type="GO" id="GO:0005634">
    <property type="term" value="C:nucleus"/>
    <property type="evidence" value="ECO:0007669"/>
    <property type="project" value="UniProtKB-SubCell"/>
</dbReference>
<dbReference type="GO" id="GO:0031509">
    <property type="term" value="P:subtelomeric heterochromatin formation"/>
    <property type="evidence" value="ECO:0007669"/>
    <property type="project" value="InterPro"/>
</dbReference>
<dbReference type="InterPro" id="IPR017380">
    <property type="entry name" value="Hist_AcTrfase_B-typ_cat-su"/>
</dbReference>
<evidence type="ECO:0000256" key="6">
    <source>
        <dbReference type="ARBA" id="ARBA00023242"/>
    </source>
</evidence>
<comment type="catalytic activity">
    <reaction evidence="8 9">
        <text>L-lysyl-[protein] + acetyl-CoA = N(6)-acetyl-L-lysyl-[protein] + CoA + H(+)</text>
        <dbReference type="Rhea" id="RHEA:45948"/>
        <dbReference type="Rhea" id="RHEA-COMP:9752"/>
        <dbReference type="Rhea" id="RHEA-COMP:10731"/>
        <dbReference type="ChEBI" id="CHEBI:15378"/>
        <dbReference type="ChEBI" id="CHEBI:29969"/>
        <dbReference type="ChEBI" id="CHEBI:57287"/>
        <dbReference type="ChEBI" id="CHEBI:57288"/>
        <dbReference type="ChEBI" id="CHEBI:61930"/>
        <dbReference type="EC" id="2.3.1.48"/>
    </reaction>
</comment>
<dbReference type="InterPro" id="IPR037113">
    <property type="entry name" value="Hat1_N_sf"/>
</dbReference>
<evidence type="ECO:0000313" key="15">
    <source>
        <dbReference type="EMBL" id="KAJ4391334.1"/>
    </source>
</evidence>
<feature type="active site" description="Proton donor/acceptor" evidence="10">
    <location>
        <position position="293"/>
    </location>
</feature>
<evidence type="ECO:0000256" key="1">
    <source>
        <dbReference type="ARBA" id="ARBA00004123"/>
    </source>
</evidence>
<dbReference type="GO" id="GO:0004402">
    <property type="term" value="F:histone acetyltransferase activity"/>
    <property type="evidence" value="ECO:0007669"/>
    <property type="project" value="UniProtKB-UniRule"/>
</dbReference>
<feature type="binding site" evidence="11">
    <location>
        <position position="296"/>
    </location>
    <ligand>
        <name>acetyl-CoA</name>
        <dbReference type="ChEBI" id="CHEBI:57288"/>
    </ligand>
</feature>
<feature type="region of interest" description="Disordered" evidence="13">
    <location>
        <begin position="447"/>
        <end position="532"/>
    </location>
</feature>
<evidence type="ECO:0000256" key="3">
    <source>
        <dbReference type="ARBA" id="ARBA00013184"/>
    </source>
</evidence>
<evidence type="ECO:0000256" key="12">
    <source>
        <dbReference type="PIRSR" id="PIRSR038084-3"/>
    </source>
</evidence>
<evidence type="ECO:0000259" key="14">
    <source>
        <dbReference type="Pfam" id="PF10394"/>
    </source>
</evidence>
<evidence type="ECO:0000313" key="16">
    <source>
        <dbReference type="Proteomes" id="UP001140453"/>
    </source>
</evidence>
<feature type="binding site" evidence="11">
    <location>
        <position position="305"/>
    </location>
    <ligand>
        <name>acetyl-CoA</name>
        <dbReference type="ChEBI" id="CHEBI:57288"/>
    </ligand>
</feature>
<feature type="domain" description="Histone acetyl transferase HAT1 N-terminal" evidence="14">
    <location>
        <begin position="9"/>
        <end position="168"/>
    </location>
</feature>
<feature type="region of interest" description="Interaction with histone H4 N-terminus" evidence="11">
    <location>
        <begin position="218"/>
        <end position="220"/>
    </location>
</feature>
<evidence type="ECO:0000256" key="7">
    <source>
        <dbReference type="ARBA" id="ARBA00023315"/>
    </source>
</evidence>
<evidence type="ECO:0000256" key="4">
    <source>
        <dbReference type="ARBA" id="ARBA00021268"/>
    </source>
</evidence>
<comment type="similarity">
    <text evidence="2 9">Belongs to the HAT1 family.</text>
</comment>
<reference evidence="15" key="1">
    <citation type="submission" date="2022-10" db="EMBL/GenBank/DDBJ databases">
        <title>Tapping the CABI collections for fungal endophytes: first genome assemblies for Collariella, Neodidymelliopsis, Ascochyta clinopodiicola, Didymella pomorum, Didymosphaeria variabile, Neocosmospora piperis and Neocucurbitaria cava.</title>
        <authorList>
            <person name="Hill R."/>
        </authorList>
    </citation>
    <scope>NUCLEOTIDE SEQUENCE</scope>
    <source>
        <strain evidence="15">IMI 355082</strain>
    </source>
</reference>